<evidence type="ECO:0000256" key="1">
    <source>
        <dbReference type="SAM" id="MobiDB-lite"/>
    </source>
</evidence>
<dbReference type="Proteomes" id="UP000784294">
    <property type="component" value="Unassembled WGS sequence"/>
</dbReference>
<gene>
    <name evidence="2" type="ORF">PXEA_LOCUS34226</name>
</gene>
<proteinExistence type="predicted"/>
<evidence type="ECO:0000313" key="3">
    <source>
        <dbReference type="Proteomes" id="UP000784294"/>
    </source>
</evidence>
<feature type="region of interest" description="Disordered" evidence="1">
    <location>
        <begin position="1"/>
        <end position="79"/>
    </location>
</feature>
<feature type="region of interest" description="Disordered" evidence="1">
    <location>
        <begin position="210"/>
        <end position="259"/>
    </location>
</feature>
<reference evidence="2" key="1">
    <citation type="submission" date="2018-11" db="EMBL/GenBank/DDBJ databases">
        <authorList>
            <consortium name="Pathogen Informatics"/>
        </authorList>
    </citation>
    <scope>NUCLEOTIDE SEQUENCE</scope>
</reference>
<protein>
    <submittedName>
        <fullName evidence="2">Uncharacterized protein</fullName>
    </submittedName>
</protein>
<feature type="compositionally biased region" description="Low complexity" evidence="1">
    <location>
        <begin position="57"/>
        <end position="79"/>
    </location>
</feature>
<dbReference type="AlphaFoldDB" id="A0A448XNE3"/>
<organism evidence="2 3">
    <name type="scientific">Protopolystoma xenopodis</name>
    <dbReference type="NCBI Taxonomy" id="117903"/>
    <lineage>
        <taxon>Eukaryota</taxon>
        <taxon>Metazoa</taxon>
        <taxon>Spiralia</taxon>
        <taxon>Lophotrochozoa</taxon>
        <taxon>Platyhelminthes</taxon>
        <taxon>Monogenea</taxon>
        <taxon>Polyopisthocotylea</taxon>
        <taxon>Polystomatidea</taxon>
        <taxon>Polystomatidae</taxon>
        <taxon>Protopolystoma</taxon>
    </lineage>
</organism>
<comment type="caution">
    <text evidence="2">The sequence shown here is derived from an EMBL/GenBank/DDBJ whole genome shotgun (WGS) entry which is preliminary data.</text>
</comment>
<evidence type="ECO:0000313" key="2">
    <source>
        <dbReference type="EMBL" id="VEL40786.1"/>
    </source>
</evidence>
<name>A0A448XNE3_9PLAT</name>
<dbReference type="EMBL" id="CAAALY010266460">
    <property type="protein sequence ID" value="VEL40786.1"/>
    <property type="molecule type" value="Genomic_DNA"/>
</dbReference>
<sequence>MGALKCALPTHAHPHPTGPEGRPGVKASTRQVDLPRGGRREGPDTSSQRGEAERQTRTTAARPTRTMSQHEAAVAAVAAAAVHGSRRSGEGSLDSWASKVAPDPRPSLEALFIECQRRLTEPRPPGPAVTGGESVDASQFTRARRPLRTVGRISREATDRQTDRQAGRPAGEPDTLWACQAGLCVQTTRRQQTRRSAAAIGPIAALARHQTHRHGGGSGSGGGGGCGGGVRRGGQAEAPRKAVAPQTVQAVGRLDKSGQAIDSVKASVGQGEQLAGTTCKDSLMKAG</sequence>
<accession>A0A448XNE3</accession>
<feature type="compositionally biased region" description="Gly residues" evidence="1">
    <location>
        <begin position="216"/>
        <end position="232"/>
    </location>
</feature>
<keyword evidence="3" id="KW-1185">Reference proteome</keyword>
<feature type="region of interest" description="Disordered" evidence="1">
    <location>
        <begin position="120"/>
        <end position="173"/>
    </location>
</feature>
<feature type="compositionally biased region" description="Basic and acidic residues" evidence="1">
    <location>
        <begin position="153"/>
        <end position="166"/>
    </location>
</feature>